<sequence length="67" mass="7448">MQYEGLPFVGHRRLRNFLAHWYEQGSPLNLLDASPEAPSLDEDAGMTRRLTGRRSPSAVHGAGEDRG</sequence>
<feature type="region of interest" description="Disordered" evidence="1">
    <location>
        <begin position="28"/>
        <end position="67"/>
    </location>
</feature>
<reference evidence="2 3" key="1">
    <citation type="submission" date="2024-02" db="EMBL/GenBank/DDBJ databases">
        <authorList>
            <person name="Chen Y."/>
            <person name="Shah S."/>
            <person name="Dougan E. K."/>
            <person name="Thang M."/>
            <person name="Chan C."/>
        </authorList>
    </citation>
    <scope>NUCLEOTIDE SEQUENCE [LARGE SCALE GENOMIC DNA]</scope>
</reference>
<accession>A0ABP0R4D7</accession>
<dbReference type="Proteomes" id="UP001642464">
    <property type="component" value="Unassembled WGS sequence"/>
</dbReference>
<evidence type="ECO:0000256" key="1">
    <source>
        <dbReference type="SAM" id="MobiDB-lite"/>
    </source>
</evidence>
<proteinExistence type="predicted"/>
<keyword evidence="3" id="KW-1185">Reference proteome</keyword>
<evidence type="ECO:0000313" key="3">
    <source>
        <dbReference type="Proteomes" id="UP001642464"/>
    </source>
</evidence>
<protein>
    <submittedName>
        <fullName evidence="2">Uncharacterized protein</fullName>
    </submittedName>
</protein>
<name>A0ABP0R4D7_9DINO</name>
<gene>
    <name evidence="2" type="ORF">SCF082_LOCUS44211</name>
</gene>
<comment type="caution">
    <text evidence="2">The sequence shown here is derived from an EMBL/GenBank/DDBJ whole genome shotgun (WGS) entry which is preliminary data.</text>
</comment>
<evidence type="ECO:0000313" key="2">
    <source>
        <dbReference type="EMBL" id="CAK9094031.1"/>
    </source>
</evidence>
<dbReference type="EMBL" id="CAXAMM010040562">
    <property type="protein sequence ID" value="CAK9094031.1"/>
    <property type="molecule type" value="Genomic_DNA"/>
</dbReference>
<organism evidence="2 3">
    <name type="scientific">Durusdinium trenchii</name>
    <dbReference type="NCBI Taxonomy" id="1381693"/>
    <lineage>
        <taxon>Eukaryota</taxon>
        <taxon>Sar</taxon>
        <taxon>Alveolata</taxon>
        <taxon>Dinophyceae</taxon>
        <taxon>Suessiales</taxon>
        <taxon>Symbiodiniaceae</taxon>
        <taxon>Durusdinium</taxon>
    </lineage>
</organism>